<gene>
    <name evidence="1" type="ORF">C4D60_Mb03t15680</name>
</gene>
<comment type="caution">
    <text evidence="1">The sequence shown here is derived from an EMBL/GenBank/DDBJ whole genome shotgun (WGS) entry which is preliminary data.</text>
</comment>
<dbReference type="EMBL" id="PYDT01000006">
    <property type="protein sequence ID" value="THU58564.1"/>
    <property type="molecule type" value="Genomic_DNA"/>
</dbReference>
<proteinExistence type="predicted"/>
<keyword evidence="2" id="KW-1185">Reference proteome</keyword>
<dbReference type="AlphaFoldDB" id="A0A4S8JBY3"/>
<reference evidence="1 2" key="1">
    <citation type="journal article" date="2019" name="Nat. Plants">
        <title>Genome sequencing of Musa balbisiana reveals subgenome evolution and function divergence in polyploid bananas.</title>
        <authorList>
            <person name="Yao X."/>
        </authorList>
    </citation>
    <scope>NUCLEOTIDE SEQUENCE [LARGE SCALE GENOMIC DNA]</scope>
    <source>
        <strain evidence="2">cv. DH-PKW</strain>
        <tissue evidence="1">Leaves</tissue>
    </source>
</reference>
<protein>
    <submittedName>
        <fullName evidence="1">Uncharacterized protein</fullName>
    </submittedName>
</protein>
<evidence type="ECO:0000313" key="2">
    <source>
        <dbReference type="Proteomes" id="UP000317650"/>
    </source>
</evidence>
<accession>A0A4S8JBY3</accession>
<organism evidence="1 2">
    <name type="scientific">Musa balbisiana</name>
    <name type="common">Banana</name>
    <dbReference type="NCBI Taxonomy" id="52838"/>
    <lineage>
        <taxon>Eukaryota</taxon>
        <taxon>Viridiplantae</taxon>
        <taxon>Streptophyta</taxon>
        <taxon>Embryophyta</taxon>
        <taxon>Tracheophyta</taxon>
        <taxon>Spermatophyta</taxon>
        <taxon>Magnoliopsida</taxon>
        <taxon>Liliopsida</taxon>
        <taxon>Zingiberales</taxon>
        <taxon>Musaceae</taxon>
        <taxon>Musa</taxon>
    </lineage>
</organism>
<dbReference type="Proteomes" id="UP000317650">
    <property type="component" value="Chromosome 3"/>
</dbReference>
<sequence>MPTRFSRFPEYNYSTHTQEDEVNIKIQAHGNDEAEELRLALLLKGTRSPRELTSFWLKRR</sequence>
<name>A0A4S8JBY3_MUSBA</name>
<evidence type="ECO:0000313" key="1">
    <source>
        <dbReference type="EMBL" id="THU58564.1"/>
    </source>
</evidence>